<dbReference type="AlphaFoldDB" id="A0A062V7G1"/>
<dbReference type="OrthoDB" id="3369at2157"/>
<protein>
    <submittedName>
        <fullName evidence="1">Uncharacterized protein</fullName>
    </submittedName>
</protein>
<accession>A0A062V7G1</accession>
<reference evidence="1 2" key="1">
    <citation type="journal article" date="2013" name="Nature">
        <title>Anaerobic oxidation of methane coupled to nitrate reduction in a novel archaeal lineage.</title>
        <authorList>
            <person name="Haroon M.F."/>
            <person name="Hu S."/>
            <person name="Shi Y."/>
            <person name="Imelfort M."/>
            <person name="Keller J."/>
            <person name="Hugenholtz P."/>
            <person name="Yuan Z."/>
            <person name="Tyson G.W."/>
        </authorList>
    </citation>
    <scope>NUCLEOTIDE SEQUENCE [LARGE SCALE GENOMIC DNA]</scope>
    <source>
        <strain evidence="1 2">ANME-2d</strain>
    </source>
</reference>
<proteinExistence type="predicted"/>
<comment type="caution">
    <text evidence="1">The sequence shown here is derived from an EMBL/GenBank/DDBJ whole genome shotgun (WGS) entry which is preliminary data.</text>
</comment>
<name>A0A062V7G1_9EURY</name>
<dbReference type="EMBL" id="JMIY01000001">
    <property type="protein sequence ID" value="KCZ73247.1"/>
    <property type="molecule type" value="Genomic_DNA"/>
</dbReference>
<dbReference type="Proteomes" id="UP000027153">
    <property type="component" value="Unassembled WGS sequence"/>
</dbReference>
<keyword evidence="2" id="KW-1185">Reference proteome</keyword>
<evidence type="ECO:0000313" key="2">
    <source>
        <dbReference type="Proteomes" id="UP000027153"/>
    </source>
</evidence>
<dbReference type="RefSeq" id="WP_102044950.1">
    <property type="nucleotide sequence ID" value="NZ_JMIY01000001.1"/>
</dbReference>
<evidence type="ECO:0000313" key="1">
    <source>
        <dbReference type="EMBL" id="KCZ73247.1"/>
    </source>
</evidence>
<organism evidence="1 2">
    <name type="scientific">Candidatus Methanoperedens nitratireducens</name>
    <dbReference type="NCBI Taxonomy" id="1392998"/>
    <lineage>
        <taxon>Archaea</taxon>
        <taxon>Methanobacteriati</taxon>
        <taxon>Methanobacteriota</taxon>
        <taxon>Stenosarchaea group</taxon>
        <taxon>Methanomicrobia</taxon>
        <taxon>Methanosarcinales</taxon>
        <taxon>ANME-2 cluster</taxon>
        <taxon>Candidatus Methanoperedentaceae</taxon>
        <taxon>Candidatus Methanoperedens</taxon>
    </lineage>
</organism>
<gene>
    <name evidence="1" type="ORF">ANME2D_00310</name>
</gene>
<sequence length="62" mass="7073">MIGGIILEIKISKDSSAEELIPIAFHELLGLPVTMRSLNKIQTFLFQEVIKHVKTQKRAFNH</sequence>